<keyword evidence="3" id="KW-1185">Reference proteome</keyword>
<dbReference type="HOGENOM" id="CLU_098620_0_0_14"/>
<evidence type="ECO:0000313" key="2">
    <source>
        <dbReference type="EMBL" id="AEW45202.2"/>
    </source>
</evidence>
<keyword evidence="1" id="KW-1133">Transmembrane helix</keyword>
<gene>
    <name evidence="2" type="ordered locus">MHC_01680</name>
</gene>
<organism evidence="2 3">
    <name type="scientific">Mycoplasma haemocanis (strain Illinois)</name>
    <dbReference type="NCBI Taxonomy" id="1111676"/>
    <lineage>
        <taxon>Bacteria</taxon>
        <taxon>Bacillati</taxon>
        <taxon>Mycoplasmatota</taxon>
        <taxon>Mollicutes</taxon>
        <taxon>Mycoplasmataceae</taxon>
        <taxon>Mycoplasma</taxon>
    </lineage>
</organism>
<dbReference type="STRING" id="1111676.MHC_01680"/>
<dbReference type="EMBL" id="CP003199">
    <property type="protein sequence ID" value="AEW45202.2"/>
    <property type="molecule type" value="Genomic_DNA"/>
</dbReference>
<evidence type="ECO:0000256" key="1">
    <source>
        <dbReference type="SAM" id="Phobius"/>
    </source>
</evidence>
<keyword evidence="1" id="KW-0472">Membrane</keyword>
<sequence length="234" mass="27297">MQFLKTVNPIVTKGLLGLIASTAVVGVAIKFSGKERPQSIKDLLRQNRPEKRLLFKRYLDKDDGSQQEWKEVWKKYRTDYKDSNRDPLGLLTKPVSLDDVNAPSNFMESCESLYKEEVHNTKSDRYQLVDNYCTRLTSITDLVWESNRKVLAKGTDGKSTEWKGLWKKYIEDNLGKDTGKDMWQIFEKKWESVNDQEEATEKFRSKCESESQIKTGSKNHDSYQRVMDYCSIPR</sequence>
<reference evidence="2 3" key="1">
    <citation type="journal article" date="2012" name="J. Bacteriol.">
        <title>Complete genome sequence of Mycoplasma haemocanis strain Illinois.</title>
        <authorList>
            <person name="do Nascimento N.C."/>
            <person name="Guimaraes A.M."/>
            <person name="Santos A.P."/>
            <person name="Sanmiguel P.J."/>
            <person name="Messick J.B."/>
        </authorList>
    </citation>
    <scope>NUCLEOTIDE SEQUENCE [LARGE SCALE GENOMIC DNA]</scope>
    <source>
        <strain evidence="2 3">Illinois</strain>
    </source>
</reference>
<accession>H6N6D0</accession>
<dbReference type="Proteomes" id="UP000009135">
    <property type="component" value="Chromosome"/>
</dbReference>
<feature type="transmembrane region" description="Helical" evidence="1">
    <location>
        <begin position="12"/>
        <end position="31"/>
    </location>
</feature>
<protein>
    <submittedName>
        <fullName evidence="2">Uncharacterized protein</fullName>
    </submittedName>
</protein>
<dbReference type="KEGG" id="mhe:MHC_01680"/>
<dbReference type="AlphaFoldDB" id="H6N6D0"/>
<keyword evidence="1" id="KW-0812">Transmembrane</keyword>
<evidence type="ECO:0000313" key="3">
    <source>
        <dbReference type="Proteomes" id="UP000009135"/>
    </source>
</evidence>
<name>H6N6D0_MYCHN</name>
<proteinExistence type="predicted"/>